<name>A0A0L6VJA4_9BASI</name>
<comment type="caution">
    <text evidence="2">The sequence shown here is derived from an EMBL/GenBank/DDBJ whole genome shotgun (WGS) entry which is preliminary data.</text>
</comment>
<keyword evidence="3" id="KW-1185">Reference proteome</keyword>
<evidence type="ECO:0000313" key="2">
    <source>
        <dbReference type="EMBL" id="KNZ60652.1"/>
    </source>
</evidence>
<dbReference type="VEuPathDB" id="FungiDB:VP01_1524g4"/>
<keyword evidence="1" id="KW-0175">Coiled coil</keyword>
<dbReference type="Proteomes" id="UP000037035">
    <property type="component" value="Unassembled WGS sequence"/>
</dbReference>
<evidence type="ECO:0000313" key="3">
    <source>
        <dbReference type="Proteomes" id="UP000037035"/>
    </source>
</evidence>
<dbReference type="EMBL" id="LAVV01005831">
    <property type="protein sequence ID" value="KNZ60652.1"/>
    <property type="molecule type" value="Genomic_DNA"/>
</dbReference>
<feature type="coiled-coil region" evidence="1">
    <location>
        <begin position="23"/>
        <end position="50"/>
    </location>
</feature>
<organism evidence="2 3">
    <name type="scientific">Puccinia sorghi</name>
    <dbReference type="NCBI Taxonomy" id="27349"/>
    <lineage>
        <taxon>Eukaryota</taxon>
        <taxon>Fungi</taxon>
        <taxon>Dikarya</taxon>
        <taxon>Basidiomycota</taxon>
        <taxon>Pucciniomycotina</taxon>
        <taxon>Pucciniomycetes</taxon>
        <taxon>Pucciniales</taxon>
        <taxon>Pucciniaceae</taxon>
        <taxon>Puccinia</taxon>
    </lineage>
</organism>
<gene>
    <name evidence="2" type="ORF">VP01_1524g4</name>
</gene>
<proteinExistence type="predicted"/>
<sequence>MSGVDMYLAEGSGPTTDRLTSVLNTLVSRIEEIAANLARLEKKVETLSSSTITTPPAKHVLSVPVWRGDGGFLNNIRAENSLRSTGKLDQWGSSATEGSSGCWA</sequence>
<reference evidence="2 3" key="1">
    <citation type="submission" date="2015-08" db="EMBL/GenBank/DDBJ databases">
        <title>Next Generation Sequencing and Analysis of the Genome of Puccinia sorghi L Schw, the Causal Agent of Maize Common Rust.</title>
        <authorList>
            <person name="Rochi L."/>
            <person name="Burguener G."/>
            <person name="Darino M."/>
            <person name="Turjanski A."/>
            <person name="Kreff E."/>
            <person name="Dieguez M.J."/>
            <person name="Sacco F."/>
        </authorList>
    </citation>
    <scope>NUCLEOTIDE SEQUENCE [LARGE SCALE GENOMIC DNA]</scope>
    <source>
        <strain evidence="2 3">RO10H11247</strain>
    </source>
</reference>
<dbReference type="AlphaFoldDB" id="A0A0L6VJA4"/>
<evidence type="ECO:0000256" key="1">
    <source>
        <dbReference type="SAM" id="Coils"/>
    </source>
</evidence>
<protein>
    <submittedName>
        <fullName evidence="2">Uncharacterized protein</fullName>
    </submittedName>
</protein>
<accession>A0A0L6VJA4</accession>